<dbReference type="EMBL" id="JAEHOH010000022">
    <property type="protein sequence ID" value="MBK0420153.1"/>
    <property type="molecule type" value="Genomic_DNA"/>
</dbReference>
<feature type="transmembrane region" description="Helical" evidence="1">
    <location>
        <begin position="376"/>
        <end position="394"/>
    </location>
</feature>
<dbReference type="InterPro" id="IPR050570">
    <property type="entry name" value="Cell_wall_metabolism_enzyme"/>
</dbReference>
<dbReference type="InterPro" id="IPR011055">
    <property type="entry name" value="Dup_hybrid_motif"/>
</dbReference>
<dbReference type="RefSeq" id="WP_200116295.1">
    <property type="nucleotide sequence ID" value="NZ_JAEHOH010000022.1"/>
</dbReference>
<dbReference type="NCBIfam" id="TIGR02675">
    <property type="entry name" value="tape_meas_nterm"/>
    <property type="match status" value="1"/>
</dbReference>
<dbReference type="Gene3D" id="2.70.70.10">
    <property type="entry name" value="Glucose Permease (Domain IIA)"/>
    <property type="match status" value="1"/>
</dbReference>
<accession>A0A934UWD4</accession>
<keyword evidence="1" id="KW-0812">Transmembrane</keyword>
<protein>
    <submittedName>
        <fullName evidence="4">Peptidoglycan DD-metalloendopeptidase family protein</fullName>
    </submittedName>
</protein>
<dbReference type="Pfam" id="PF20155">
    <property type="entry name" value="TMP_3"/>
    <property type="match status" value="1"/>
</dbReference>
<evidence type="ECO:0000313" key="4">
    <source>
        <dbReference type="EMBL" id="MBK0420153.1"/>
    </source>
</evidence>
<dbReference type="InterPro" id="IPR013491">
    <property type="entry name" value="Tape_meas_N"/>
</dbReference>
<comment type="caution">
    <text evidence="4">The sequence shown here is derived from an EMBL/GenBank/DDBJ whole genome shotgun (WGS) entry which is preliminary data.</text>
</comment>
<dbReference type="SUPFAM" id="SSF51261">
    <property type="entry name" value="Duplicated hybrid motif"/>
    <property type="match status" value="1"/>
</dbReference>
<name>A0A934UWD4_9MICO</name>
<evidence type="ECO:0000259" key="2">
    <source>
        <dbReference type="Pfam" id="PF01551"/>
    </source>
</evidence>
<evidence type="ECO:0000256" key="1">
    <source>
        <dbReference type="SAM" id="Phobius"/>
    </source>
</evidence>
<keyword evidence="1" id="KW-0472">Membrane</keyword>
<gene>
    <name evidence="4" type="ORF">JD276_14035</name>
</gene>
<keyword evidence="5" id="KW-1185">Reference proteome</keyword>
<dbReference type="Proteomes" id="UP000608530">
    <property type="component" value="Unassembled WGS sequence"/>
</dbReference>
<dbReference type="PANTHER" id="PTHR21666:SF270">
    <property type="entry name" value="MUREIN HYDROLASE ACTIVATOR ENVC"/>
    <property type="match status" value="1"/>
</dbReference>
<dbReference type="Pfam" id="PF01551">
    <property type="entry name" value="Peptidase_M23"/>
    <property type="match status" value="1"/>
</dbReference>
<proteinExistence type="predicted"/>
<dbReference type="PANTHER" id="PTHR21666">
    <property type="entry name" value="PEPTIDASE-RELATED"/>
    <property type="match status" value="1"/>
</dbReference>
<dbReference type="GO" id="GO:0004222">
    <property type="term" value="F:metalloendopeptidase activity"/>
    <property type="evidence" value="ECO:0007669"/>
    <property type="project" value="TreeGrafter"/>
</dbReference>
<sequence>MAITVKAPGIAKDIQKQLGGVDASGTGSRLGSKLADGMKKSLKVGAVGVASVLGTALVKGFGRLKAIETAEAKMRGIGFTSKEVAGAMDNALASVKGTAFGLGDAATTASQLMAANIAPGEKLEKVLKTVANNAALAGTGFGEMGSIFAKAATQANGVQNDVISQLADKGIPIYKALGEQMGVTAGEVFKLASEGKVDFETFAAAAEAAAGTAAAEMGGTTTGAFDNMMAALGRLGAKILEDIFPLIGPLFQNVTSWLDEATTHVEPLVDWLGNRLPAAIQSVRDFFSGLFSWVNANKDWLVPVAVGVGTVVAAVKTAQVATGIWKGTTAAFKAVQAAYVAYTYGMAGATYTYEGASKAGAIATKVFNAALRANPIGIIVTAVLALVAGLVYFFTQTETGKKVWAEFTRFLGEAWANISAFFQSVWENVLKPVFEAIGQVFSFVWNSILKPIFDNIVSVVTWVFQNILTPMFQAAQVGFAIMAGILQGVWDFILKPIFEALAAIVSWVWNSIVSPVVDWISEKWQILGIATRLMYEQYVKPVFDAIGVILRWVWNSIISPVVDWIRQKWTLLSIATRLMWEQYIKPAFDAIGNALRWVWTTIISPVVDWIRERWNLLGLATRLMYEQYIKPAWDAVAGVIRTVWDKVKSVIDTMVRVVKSDPKKAFEAARDAIGTAWKGIQDLAKKPVKFVVNTVINGLIDTINKIPGVNLSKVSLPKGFSDGGYTGALPATAVAGVVHGDEHVIRAASRRSIESRHPGLLDHMNRYGTVPGYKKGGWVTPLPKGSYSVSQPFHSGHNGIDLAAPTGTPIMAAADGTVTHAGWHTGGGGNQVNMLHPGGIVTWYAHMSRVLARVGQQVSQGTQIGKVGSTGNSTGPHLHYMIMPGGWPHYINPAPYMTGHTSPKGALDDEIGGLVGWAMNKFKESFPGSDMWVDAAGGLLKQGVESAVQWAMSKVGLDDGVGTATLYDSGGWLPTGLSLVENRTRRPEPILTGSQWDDIRRDADQGARSGPLVAHLYDKDDVLIGTIDGRIEDALEPMDATGLRRDLGVRG</sequence>
<keyword evidence="1" id="KW-1133">Transmembrane helix</keyword>
<dbReference type="InterPro" id="IPR016047">
    <property type="entry name" value="M23ase_b-sheet_dom"/>
</dbReference>
<organism evidence="4 5">
    <name type="scientific">Leucobacter chromiisoli</name>
    <dbReference type="NCBI Taxonomy" id="2796471"/>
    <lineage>
        <taxon>Bacteria</taxon>
        <taxon>Bacillati</taxon>
        <taxon>Actinomycetota</taxon>
        <taxon>Actinomycetes</taxon>
        <taxon>Micrococcales</taxon>
        <taxon>Microbacteriaceae</taxon>
        <taxon>Leucobacter</taxon>
    </lineage>
</organism>
<dbReference type="AlphaFoldDB" id="A0A934UWD4"/>
<feature type="domain" description="M23ase beta-sheet core" evidence="2">
    <location>
        <begin position="796"/>
        <end position="887"/>
    </location>
</feature>
<evidence type="ECO:0000313" key="5">
    <source>
        <dbReference type="Proteomes" id="UP000608530"/>
    </source>
</evidence>
<feature type="domain" description="Tape measure protein N-terminal" evidence="3">
    <location>
        <begin position="64"/>
        <end position="238"/>
    </location>
</feature>
<evidence type="ECO:0000259" key="3">
    <source>
        <dbReference type="Pfam" id="PF20155"/>
    </source>
</evidence>
<dbReference type="CDD" id="cd12797">
    <property type="entry name" value="M23_peptidase"/>
    <property type="match status" value="1"/>
</dbReference>
<reference evidence="4" key="1">
    <citation type="submission" date="2020-12" db="EMBL/GenBank/DDBJ databases">
        <title>Leucobacter sp. CAS1, isolated from Chromium sludge.</title>
        <authorList>
            <person name="Xu Z."/>
        </authorList>
    </citation>
    <scope>NUCLEOTIDE SEQUENCE</scope>
    <source>
        <strain evidence="4">CSA1</strain>
    </source>
</reference>